<comment type="caution">
    <text evidence="1">The sequence shown here is derived from an EMBL/GenBank/DDBJ whole genome shotgun (WGS) entry which is preliminary data.</text>
</comment>
<evidence type="ECO:0000313" key="1">
    <source>
        <dbReference type="EMBL" id="GHO42631.1"/>
    </source>
</evidence>
<organism evidence="1 2">
    <name type="scientific">Ktedonospora formicarum</name>
    <dbReference type="NCBI Taxonomy" id="2778364"/>
    <lineage>
        <taxon>Bacteria</taxon>
        <taxon>Bacillati</taxon>
        <taxon>Chloroflexota</taxon>
        <taxon>Ktedonobacteria</taxon>
        <taxon>Ktedonobacterales</taxon>
        <taxon>Ktedonobacteraceae</taxon>
        <taxon>Ktedonospora</taxon>
    </lineage>
</organism>
<gene>
    <name evidence="1" type="ORF">KSX_07940</name>
</gene>
<dbReference type="Proteomes" id="UP000612362">
    <property type="component" value="Unassembled WGS sequence"/>
</dbReference>
<name>A0A8J3HVB4_9CHLR</name>
<evidence type="ECO:0000313" key="2">
    <source>
        <dbReference type="Proteomes" id="UP000612362"/>
    </source>
</evidence>
<keyword evidence="2" id="KW-1185">Reference proteome</keyword>
<dbReference type="RefSeq" id="WP_220192154.1">
    <property type="nucleotide sequence ID" value="NZ_BNJF01000001.1"/>
</dbReference>
<reference evidence="1" key="1">
    <citation type="submission" date="2020-10" db="EMBL/GenBank/DDBJ databases">
        <title>Taxonomic study of unclassified bacteria belonging to the class Ktedonobacteria.</title>
        <authorList>
            <person name="Yabe S."/>
            <person name="Wang C.M."/>
            <person name="Zheng Y."/>
            <person name="Sakai Y."/>
            <person name="Cavaletti L."/>
            <person name="Monciardini P."/>
            <person name="Donadio S."/>
        </authorList>
    </citation>
    <scope>NUCLEOTIDE SEQUENCE</scope>
    <source>
        <strain evidence="1">SOSP1-1</strain>
    </source>
</reference>
<protein>
    <submittedName>
        <fullName evidence="1">Uncharacterized protein</fullName>
    </submittedName>
</protein>
<dbReference type="EMBL" id="BNJF01000001">
    <property type="protein sequence ID" value="GHO42631.1"/>
    <property type="molecule type" value="Genomic_DNA"/>
</dbReference>
<proteinExistence type="predicted"/>
<dbReference type="AlphaFoldDB" id="A0A8J3HVB4"/>
<accession>A0A8J3HVB4</accession>
<sequence length="76" mass="8297">MMSNEFRRPVSVDFAPRGSSCEWCGKPAERQLTAIGGTYHNEGGLFCRACGEKFSQAVINSLNAAMTTTTPGFELY</sequence>